<dbReference type="GO" id="GO:0005886">
    <property type="term" value="C:plasma membrane"/>
    <property type="evidence" value="ECO:0007669"/>
    <property type="project" value="UniProtKB-SubCell"/>
</dbReference>
<keyword evidence="7 14" id="KW-0812">Transmembrane</keyword>
<keyword evidence="8" id="KW-0547">Nucleotide-binding</keyword>
<comment type="subcellular location">
    <subcellularLocation>
        <location evidence="2">Cell membrane</location>
        <topology evidence="2">Multi-pass membrane protein</topology>
    </subcellularLocation>
</comment>
<evidence type="ECO:0000256" key="11">
    <source>
        <dbReference type="ARBA" id="ARBA00022989"/>
    </source>
</evidence>
<dbReference type="Gene3D" id="3.30.565.10">
    <property type="entry name" value="Histidine kinase-like ATPase, C-terminal domain"/>
    <property type="match status" value="1"/>
</dbReference>
<evidence type="ECO:0000256" key="6">
    <source>
        <dbReference type="ARBA" id="ARBA00022679"/>
    </source>
</evidence>
<keyword evidence="18" id="KW-1185">Reference proteome</keyword>
<organism evidence="17 18">
    <name type="scientific">Bacillus gaemokensis</name>
    <dbReference type="NCBI Taxonomy" id="574375"/>
    <lineage>
        <taxon>Bacteria</taxon>
        <taxon>Bacillati</taxon>
        <taxon>Bacillota</taxon>
        <taxon>Bacilli</taxon>
        <taxon>Bacillales</taxon>
        <taxon>Bacillaceae</taxon>
        <taxon>Bacillus</taxon>
        <taxon>Bacillus cereus group</taxon>
    </lineage>
</organism>
<dbReference type="EMBL" id="JOTM01000009">
    <property type="protein sequence ID" value="KEK24164.1"/>
    <property type="molecule type" value="Genomic_DNA"/>
</dbReference>
<evidence type="ECO:0000256" key="3">
    <source>
        <dbReference type="ARBA" id="ARBA00012438"/>
    </source>
</evidence>
<dbReference type="InterPro" id="IPR036890">
    <property type="entry name" value="HATPase_C_sf"/>
</dbReference>
<dbReference type="Pfam" id="PF00512">
    <property type="entry name" value="HisKA"/>
    <property type="match status" value="1"/>
</dbReference>
<name>A0A073KA46_9BACI</name>
<comment type="catalytic activity">
    <reaction evidence="1">
        <text>ATP + protein L-histidine = ADP + protein N-phospho-L-histidine.</text>
        <dbReference type="EC" id="2.7.13.3"/>
    </reaction>
</comment>
<dbReference type="InterPro" id="IPR003660">
    <property type="entry name" value="HAMP_dom"/>
</dbReference>
<evidence type="ECO:0000259" key="15">
    <source>
        <dbReference type="PROSITE" id="PS50109"/>
    </source>
</evidence>
<proteinExistence type="predicted"/>
<dbReference type="PROSITE" id="PS50885">
    <property type="entry name" value="HAMP"/>
    <property type="match status" value="1"/>
</dbReference>
<dbReference type="PANTHER" id="PTHR45528:SF1">
    <property type="entry name" value="SENSOR HISTIDINE KINASE CPXA"/>
    <property type="match status" value="1"/>
</dbReference>
<dbReference type="STRING" id="574375.AZF08_11425"/>
<dbReference type="PANTHER" id="PTHR45528">
    <property type="entry name" value="SENSOR HISTIDINE KINASE CPXA"/>
    <property type="match status" value="1"/>
</dbReference>
<dbReference type="PROSITE" id="PS50109">
    <property type="entry name" value="HIS_KIN"/>
    <property type="match status" value="1"/>
</dbReference>
<sequence length="453" mass="51470">MKRKISLYFMTVIILMLVLFEVVFSISIYRYYYNGIINHIESHAKTSTRFFSEYNSVYFIRLREYSGDIMEAFQLEGTELQLIDRHGVVIQSSSGQKVNEKVEIPFSLLEGETHHQVITTKDKQKQLKVLSPMIHQGQTIGILKYTTNLRSVNQKIIELILFTIFVGVIISGIVLLISKRLANLFVKPIQSIIHASSQIAEGTLNYKIKEDYPGELGELACSLNHMSYKIEKAEQMKNEFIASISHELRTPLTGIKGWSETLKSVECLTETEIKQGMNIISSETDRLIHLVEELLDFSRLEAKHLHLYKKKVQLNQILNETIWQLTPKAEKKQIEILCSIEEIEVLGDKSRLKQVFLNIIDNAIKYSYDKGRVSITLKQTEGQAVITVADQGIGIAKEHIPFVMKSFYQIKSNSSGAGIGLAIVNKIAELHGGTMRITSKEEFGTMISIKLPL</sequence>
<dbReference type="SMART" id="SM00387">
    <property type="entry name" value="HATPase_c"/>
    <property type="match status" value="1"/>
</dbReference>
<dbReference type="SUPFAM" id="SSF55874">
    <property type="entry name" value="ATPase domain of HSP90 chaperone/DNA topoisomerase II/histidine kinase"/>
    <property type="match status" value="1"/>
</dbReference>
<evidence type="ECO:0000256" key="12">
    <source>
        <dbReference type="ARBA" id="ARBA00023012"/>
    </source>
</evidence>
<dbReference type="Proteomes" id="UP000027778">
    <property type="component" value="Unassembled WGS sequence"/>
</dbReference>
<feature type="transmembrane region" description="Helical" evidence="14">
    <location>
        <begin position="156"/>
        <end position="177"/>
    </location>
</feature>
<dbReference type="InterPro" id="IPR050398">
    <property type="entry name" value="HssS/ArlS-like"/>
</dbReference>
<evidence type="ECO:0000313" key="18">
    <source>
        <dbReference type="Proteomes" id="UP000027778"/>
    </source>
</evidence>
<dbReference type="GO" id="GO:0000155">
    <property type="term" value="F:phosphorelay sensor kinase activity"/>
    <property type="evidence" value="ECO:0007669"/>
    <property type="project" value="InterPro"/>
</dbReference>
<dbReference type="Pfam" id="PF00672">
    <property type="entry name" value="HAMP"/>
    <property type="match status" value="1"/>
</dbReference>
<dbReference type="CDD" id="cd00082">
    <property type="entry name" value="HisKA"/>
    <property type="match status" value="1"/>
</dbReference>
<keyword evidence="10" id="KW-0067">ATP-binding</keyword>
<dbReference type="InterPro" id="IPR003661">
    <property type="entry name" value="HisK_dim/P_dom"/>
</dbReference>
<keyword evidence="5" id="KW-0597">Phosphoprotein</keyword>
<evidence type="ECO:0000256" key="14">
    <source>
        <dbReference type="SAM" id="Phobius"/>
    </source>
</evidence>
<dbReference type="Pfam" id="PF02518">
    <property type="entry name" value="HATPase_c"/>
    <property type="match status" value="1"/>
</dbReference>
<evidence type="ECO:0000256" key="9">
    <source>
        <dbReference type="ARBA" id="ARBA00022777"/>
    </source>
</evidence>
<keyword evidence="12" id="KW-0902">Two-component regulatory system</keyword>
<feature type="domain" description="HAMP" evidence="16">
    <location>
        <begin position="183"/>
        <end position="235"/>
    </location>
</feature>
<evidence type="ECO:0000313" key="17">
    <source>
        <dbReference type="EMBL" id="KEK24164.1"/>
    </source>
</evidence>
<dbReference type="InterPro" id="IPR036097">
    <property type="entry name" value="HisK_dim/P_sf"/>
</dbReference>
<keyword evidence="4" id="KW-1003">Cell membrane</keyword>
<dbReference type="Gene3D" id="1.10.287.130">
    <property type="match status" value="1"/>
</dbReference>
<evidence type="ECO:0000256" key="2">
    <source>
        <dbReference type="ARBA" id="ARBA00004651"/>
    </source>
</evidence>
<dbReference type="OrthoDB" id="2359336at2"/>
<keyword evidence="9 17" id="KW-0418">Kinase</keyword>
<feature type="transmembrane region" description="Helical" evidence="14">
    <location>
        <begin position="7"/>
        <end position="32"/>
    </location>
</feature>
<dbReference type="SMART" id="SM00304">
    <property type="entry name" value="HAMP"/>
    <property type="match status" value="1"/>
</dbReference>
<evidence type="ECO:0000259" key="16">
    <source>
        <dbReference type="PROSITE" id="PS50885"/>
    </source>
</evidence>
<evidence type="ECO:0000256" key="1">
    <source>
        <dbReference type="ARBA" id="ARBA00000085"/>
    </source>
</evidence>
<evidence type="ECO:0000256" key="8">
    <source>
        <dbReference type="ARBA" id="ARBA00022741"/>
    </source>
</evidence>
<evidence type="ECO:0000256" key="13">
    <source>
        <dbReference type="ARBA" id="ARBA00023136"/>
    </source>
</evidence>
<dbReference type="InterPro" id="IPR005467">
    <property type="entry name" value="His_kinase_dom"/>
</dbReference>
<gene>
    <name evidence="17" type="ORF">BAGA_29365</name>
</gene>
<keyword evidence="6" id="KW-0808">Transferase</keyword>
<dbReference type="eggNOG" id="COG2205">
    <property type="taxonomic scope" value="Bacteria"/>
</dbReference>
<dbReference type="RefSeq" id="WP_033674794.1">
    <property type="nucleotide sequence ID" value="NZ_JOTM01000009.1"/>
</dbReference>
<keyword evidence="11 14" id="KW-1133">Transmembrane helix</keyword>
<accession>A0A073KA46</accession>
<feature type="domain" description="Histidine kinase" evidence="15">
    <location>
        <begin position="243"/>
        <end position="453"/>
    </location>
</feature>
<comment type="caution">
    <text evidence="17">The sequence shown here is derived from an EMBL/GenBank/DDBJ whole genome shotgun (WGS) entry which is preliminary data.</text>
</comment>
<reference evidence="17 18" key="1">
    <citation type="submission" date="2014-06" db="EMBL/GenBank/DDBJ databases">
        <title>Draft genome sequence of Bacillus gaemokensis JCM 15801 (MCCC 1A00707).</title>
        <authorList>
            <person name="Lai Q."/>
            <person name="Liu Y."/>
            <person name="Shao Z."/>
        </authorList>
    </citation>
    <scope>NUCLEOTIDE SEQUENCE [LARGE SCALE GENOMIC DNA]</scope>
    <source>
        <strain evidence="17 18">JCM 15801</strain>
    </source>
</reference>
<dbReference type="EC" id="2.7.13.3" evidence="3"/>
<evidence type="ECO:0000256" key="7">
    <source>
        <dbReference type="ARBA" id="ARBA00022692"/>
    </source>
</evidence>
<dbReference type="SUPFAM" id="SSF47384">
    <property type="entry name" value="Homodimeric domain of signal transducing histidine kinase"/>
    <property type="match status" value="1"/>
</dbReference>
<dbReference type="InterPro" id="IPR004358">
    <property type="entry name" value="Sig_transdc_His_kin-like_C"/>
</dbReference>
<dbReference type="FunFam" id="3.30.565.10:FF:000006">
    <property type="entry name" value="Sensor histidine kinase WalK"/>
    <property type="match status" value="1"/>
</dbReference>
<keyword evidence="13 14" id="KW-0472">Membrane</keyword>
<evidence type="ECO:0000256" key="10">
    <source>
        <dbReference type="ARBA" id="ARBA00022840"/>
    </source>
</evidence>
<dbReference type="InterPro" id="IPR003594">
    <property type="entry name" value="HATPase_dom"/>
</dbReference>
<dbReference type="GO" id="GO:0005524">
    <property type="term" value="F:ATP binding"/>
    <property type="evidence" value="ECO:0007669"/>
    <property type="project" value="UniProtKB-KW"/>
</dbReference>
<dbReference type="PRINTS" id="PR00344">
    <property type="entry name" value="BCTRLSENSOR"/>
</dbReference>
<dbReference type="SMART" id="SM00388">
    <property type="entry name" value="HisKA"/>
    <property type="match status" value="1"/>
</dbReference>
<evidence type="ECO:0000256" key="4">
    <source>
        <dbReference type="ARBA" id="ARBA00022475"/>
    </source>
</evidence>
<evidence type="ECO:0000256" key="5">
    <source>
        <dbReference type="ARBA" id="ARBA00022553"/>
    </source>
</evidence>
<dbReference type="Gene3D" id="6.10.340.10">
    <property type="match status" value="1"/>
</dbReference>
<dbReference type="FunFam" id="1.10.287.130:FF:000001">
    <property type="entry name" value="Two-component sensor histidine kinase"/>
    <property type="match status" value="1"/>
</dbReference>
<dbReference type="CDD" id="cd06225">
    <property type="entry name" value="HAMP"/>
    <property type="match status" value="1"/>
</dbReference>
<dbReference type="SUPFAM" id="SSF158472">
    <property type="entry name" value="HAMP domain-like"/>
    <property type="match status" value="1"/>
</dbReference>
<dbReference type="CDD" id="cd00075">
    <property type="entry name" value="HATPase"/>
    <property type="match status" value="1"/>
</dbReference>
<dbReference type="eggNOG" id="COG3850">
    <property type="taxonomic scope" value="Bacteria"/>
</dbReference>
<protein>
    <recommendedName>
        <fullName evidence="3">histidine kinase</fullName>
        <ecNumber evidence="3">2.7.13.3</ecNumber>
    </recommendedName>
</protein>
<dbReference type="AlphaFoldDB" id="A0A073KA46"/>